<protein>
    <submittedName>
        <fullName evidence="2 3">Uncharacterized protein</fullName>
    </submittedName>
</protein>
<evidence type="ECO:0000313" key="4">
    <source>
        <dbReference type="Proteomes" id="UP000011715"/>
    </source>
</evidence>
<reference evidence="3" key="5">
    <citation type="submission" date="2015-06" db="UniProtKB">
        <authorList>
            <consortium name="EnsemblFungi"/>
        </authorList>
    </citation>
    <scope>IDENTIFICATION</scope>
    <source>
        <strain evidence="3">ATCC 64411</strain>
    </source>
</reference>
<keyword evidence="4" id="KW-1185">Reference proteome</keyword>
<reference evidence="2" key="3">
    <citation type="submission" date="2011-03" db="EMBL/GenBank/DDBJ databases">
        <title>Annotation of Magnaporthe poae ATCC 64411.</title>
        <authorList>
            <person name="Ma L.-J."/>
            <person name="Dead R."/>
            <person name="Young S.K."/>
            <person name="Zeng Q."/>
            <person name="Gargeya S."/>
            <person name="Fitzgerald M."/>
            <person name="Haas B."/>
            <person name="Abouelleil A."/>
            <person name="Alvarado L."/>
            <person name="Arachchi H.M."/>
            <person name="Berlin A."/>
            <person name="Brown A."/>
            <person name="Chapman S.B."/>
            <person name="Chen Z."/>
            <person name="Dunbar C."/>
            <person name="Freedman E."/>
            <person name="Gearin G."/>
            <person name="Gellesch M."/>
            <person name="Goldberg J."/>
            <person name="Griggs A."/>
            <person name="Gujja S."/>
            <person name="Heiman D."/>
            <person name="Howarth C."/>
            <person name="Larson L."/>
            <person name="Lui A."/>
            <person name="MacDonald P.J.P."/>
            <person name="Mehta T."/>
            <person name="Montmayeur A."/>
            <person name="Murphy C."/>
            <person name="Neiman D."/>
            <person name="Pearson M."/>
            <person name="Priest M."/>
            <person name="Roberts A."/>
            <person name="Saif S."/>
            <person name="Shea T."/>
            <person name="Shenoy N."/>
            <person name="Sisk P."/>
            <person name="Stolte C."/>
            <person name="Sykes S."/>
            <person name="Yandava C."/>
            <person name="Wortman J."/>
            <person name="Nusbaum C."/>
            <person name="Birren B."/>
        </authorList>
    </citation>
    <scope>NUCLEOTIDE SEQUENCE</scope>
    <source>
        <strain evidence="2">ATCC 64411</strain>
    </source>
</reference>
<feature type="compositionally biased region" description="Polar residues" evidence="1">
    <location>
        <begin position="1"/>
        <end position="21"/>
    </location>
</feature>
<evidence type="ECO:0000256" key="1">
    <source>
        <dbReference type="SAM" id="MobiDB-lite"/>
    </source>
</evidence>
<feature type="region of interest" description="Disordered" evidence="1">
    <location>
        <begin position="1"/>
        <end position="39"/>
    </location>
</feature>
<dbReference type="VEuPathDB" id="FungiDB:MAPG_10672"/>
<accession>A0A0C4ED79</accession>
<proteinExistence type="predicted"/>
<dbReference type="EMBL" id="GL876975">
    <property type="protein sequence ID" value="KLU90821.1"/>
    <property type="molecule type" value="Genomic_DNA"/>
</dbReference>
<name>A0A0C4ED79_MAGP6</name>
<dbReference type="AlphaFoldDB" id="A0A0C4ED79"/>
<reference evidence="4" key="1">
    <citation type="submission" date="2010-05" db="EMBL/GenBank/DDBJ databases">
        <title>The genome sequence of Magnaporthe poae strain ATCC 64411.</title>
        <authorList>
            <person name="Ma L.-J."/>
            <person name="Dead R."/>
            <person name="Young S."/>
            <person name="Zeng Q."/>
            <person name="Koehrsen M."/>
            <person name="Alvarado L."/>
            <person name="Berlin A."/>
            <person name="Chapman S.B."/>
            <person name="Chen Z."/>
            <person name="Freedman E."/>
            <person name="Gellesch M."/>
            <person name="Goldberg J."/>
            <person name="Griggs A."/>
            <person name="Gujja S."/>
            <person name="Heilman E.R."/>
            <person name="Heiman D."/>
            <person name="Hepburn T."/>
            <person name="Howarth C."/>
            <person name="Jen D."/>
            <person name="Larson L."/>
            <person name="Mehta T."/>
            <person name="Neiman D."/>
            <person name="Pearson M."/>
            <person name="Roberts A."/>
            <person name="Saif S."/>
            <person name="Shea T."/>
            <person name="Shenoy N."/>
            <person name="Sisk P."/>
            <person name="Stolte C."/>
            <person name="Sykes S."/>
            <person name="Walk T."/>
            <person name="White J."/>
            <person name="Yandava C."/>
            <person name="Haas B."/>
            <person name="Nusbaum C."/>
            <person name="Birren B."/>
        </authorList>
    </citation>
    <scope>NUCLEOTIDE SEQUENCE [LARGE SCALE GENOMIC DNA]</scope>
    <source>
        <strain evidence="4">ATCC 64411 / 73-15</strain>
    </source>
</reference>
<evidence type="ECO:0000313" key="2">
    <source>
        <dbReference type="EMBL" id="KLU90821.1"/>
    </source>
</evidence>
<sequence length="116" mass="12474">MTSVSPVTKPQQSGNVTTLQQGARKYTPARYRGSRNTGHADQLCARETSWLNGHPSIASQIRPEVVWASPVRHDSQHLADQIGGGAGLVGGEERLEGESLMRGACRACVVPVREVL</sequence>
<gene>
    <name evidence="2" type="ORF">MAPG_10672</name>
</gene>
<organism evidence="3 4">
    <name type="scientific">Magnaporthiopsis poae (strain ATCC 64411 / 73-15)</name>
    <name type="common">Kentucky bluegrass fungus</name>
    <name type="synonym">Magnaporthe poae</name>
    <dbReference type="NCBI Taxonomy" id="644358"/>
    <lineage>
        <taxon>Eukaryota</taxon>
        <taxon>Fungi</taxon>
        <taxon>Dikarya</taxon>
        <taxon>Ascomycota</taxon>
        <taxon>Pezizomycotina</taxon>
        <taxon>Sordariomycetes</taxon>
        <taxon>Sordariomycetidae</taxon>
        <taxon>Magnaporthales</taxon>
        <taxon>Magnaporthaceae</taxon>
        <taxon>Magnaporthiopsis</taxon>
    </lineage>
</organism>
<dbReference type="EnsemblFungi" id="MAPG_10672T0">
    <property type="protein sequence ID" value="MAPG_10672T0"/>
    <property type="gene ID" value="MAPG_10672"/>
</dbReference>
<evidence type="ECO:0000313" key="3">
    <source>
        <dbReference type="EnsemblFungi" id="MAPG_10672T0"/>
    </source>
</evidence>
<dbReference type="Proteomes" id="UP000011715">
    <property type="component" value="Unassembled WGS sequence"/>
</dbReference>
<reference evidence="2" key="2">
    <citation type="submission" date="2010-05" db="EMBL/GenBank/DDBJ databases">
        <title>The Genome Sequence of Magnaporthe poae strain ATCC 64411.</title>
        <authorList>
            <consortium name="The Broad Institute Genome Sequencing Platform"/>
            <consortium name="Broad Institute Genome Sequencing Center for Infectious Disease"/>
            <person name="Ma L.-J."/>
            <person name="Dead R."/>
            <person name="Young S."/>
            <person name="Zeng Q."/>
            <person name="Koehrsen M."/>
            <person name="Alvarado L."/>
            <person name="Berlin A."/>
            <person name="Chapman S.B."/>
            <person name="Chen Z."/>
            <person name="Freedman E."/>
            <person name="Gellesch M."/>
            <person name="Goldberg J."/>
            <person name="Griggs A."/>
            <person name="Gujja S."/>
            <person name="Heilman E.R."/>
            <person name="Heiman D."/>
            <person name="Hepburn T."/>
            <person name="Howarth C."/>
            <person name="Jen D."/>
            <person name="Larson L."/>
            <person name="Mehta T."/>
            <person name="Neiman D."/>
            <person name="Pearson M."/>
            <person name="Roberts A."/>
            <person name="Saif S."/>
            <person name="Shea T."/>
            <person name="Shenoy N."/>
            <person name="Sisk P."/>
            <person name="Stolte C."/>
            <person name="Sykes S."/>
            <person name="Walk T."/>
            <person name="White J."/>
            <person name="Yandava C."/>
            <person name="Haas B."/>
            <person name="Nusbaum C."/>
            <person name="Birren B."/>
        </authorList>
    </citation>
    <scope>NUCLEOTIDE SEQUENCE</scope>
    <source>
        <strain evidence="2">ATCC 64411</strain>
    </source>
</reference>
<dbReference type="EMBL" id="ADBL01002387">
    <property type="status" value="NOT_ANNOTATED_CDS"/>
    <property type="molecule type" value="Genomic_DNA"/>
</dbReference>
<reference evidence="3" key="4">
    <citation type="journal article" date="2015" name="G3 (Bethesda)">
        <title>Genome sequences of three phytopathogenic species of the Magnaporthaceae family of fungi.</title>
        <authorList>
            <person name="Okagaki L.H."/>
            <person name="Nunes C.C."/>
            <person name="Sailsbery J."/>
            <person name="Clay B."/>
            <person name="Brown D."/>
            <person name="John T."/>
            <person name="Oh Y."/>
            <person name="Young N."/>
            <person name="Fitzgerald M."/>
            <person name="Haas B.J."/>
            <person name="Zeng Q."/>
            <person name="Young S."/>
            <person name="Adiconis X."/>
            <person name="Fan L."/>
            <person name="Levin J.Z."/>
            <person name="Mitchell T.K."/>
            <person name="Okubara P.A."/>
            <person name="Farman M.L."/>
            <person name="Kohn L.M."/>
            <person name="Birren B."/>
            <person name="Ma L.-J."/>
            <person name="Dean R.A."/>
        </authorList>
    </citation>
    <scope>NUCLEOTIDE SEQUENCE</scope>
    <source>
        <strain evidence="3">ATCC 64411 / 73-15</strain>
    </source>
</reference>